<comment type="caution">
    <text evidence="1">The sequence shown here is derived from an EMBL/GenBank/DDBJ whole genome shotgun (WGS) entry which is preliminary data.</text>
</comment>
<proteinExistence type="predicted"/>
<evidence type="ECO:0000313" key="1">
    <source>
        <dbReference type="EMBL" id="GAA4347244.1"/>
    </source>
</evidence>
<dbReference type="Pfam" id="PF04134">
    <property type="entry name" value="DCC1-like"/>
    <property type="match status" value="1"/>
</dbReference>
<dbReference type="EMBL" id="BAABGZ010000006">
    <property type="protein sequence ID" value="GAA4347244.1"/>
    <property type="molecule type" value="Genomic_DNA"/>
</dbReference>
<keyword evidence="2" id="KW-1185">Reference proteome</keyword>
<organism evidence="1 2">
    <name type="scientific">Hymenobacter saemangeumensis</name>
    <dbReference type="NCBI Taxonomy" id="1084522"/>
    <lineage>
        <taxon>Bacteria</taxon>
        <taxon>Pseudomonadati</taxon>
        <taxon>Bacteroidota</taxon>
        <taxon>Cytophagia</taxon>
        <taxon>Cytophagales</taxon>
        <taxon>Hymenobacteraceae</taxon>
        <taxon>Hymenobacter</taxon>
    </lineage>
</organism>
<sequence length="138" mass="15405">MSAVPATILFDGVCNLCNGFVQFVIRHDARGQFRFAPLQSEAARALLDAHGQPLTPALTDPDSVVLLDQGRIYTHSAAVLRIAAGLSGGWRWLALGRVLPAFLRDALYRWVARNRYRWFGRQETCLLPTPELQARFLA</sequence>
<accession>A0ABP8HY21</accession>
<dbReference type="InterPro" id="IPR052927">
    <property type="entry name" value="DCC_oxidoreductase"/>
</dbReference>
<dbReference type="PANTHER" id="PTHR33639">
    <property type="entry name" value="THIOL-DISULFIDE OXIDOREDUCTASE DCC"/>
    <property type="match status" value="1"/>
</dbReference>
<evidence type="ECO:0000313" key="2">
    <source>
        <dbReference type="Proteomes" id="UP001501153"/>
    </source>
</evidence>
<protein>
    <submittedName>
        <fullName evidence="1">Thiol-disulfide oxidoreductase DCC family protein</fullName>
    </submittedName>
</protein>
<dbReference type="InterPro" id="IPR007263">
    <property type="entry name" value="DCC1-like"/>
</dbReference>
<reference evidence="2" key="1">
    <citation type="journal article" date="2019" name="Int. J. Syst. Evol. Microbiol.">
        <title>The Global Catalogue of Microorganisms (GCM) 10K type strain sequencing project: providing services to taxonomists for standard genome sequencing and annotation.</title>
        <authorList>
            <consortium name="The Broad Institute Genomics Platform"/>
            <consortium name="The Broad Institute Genome Sequencing Center for Infectious Disease"/>
            <person name="Wu L."/>
            <person name="Ma J."/>
        </authorList>
    </citation>
    <scope>NUCLEOTIDE SEQUENCE [LARGE SCALE GENOMIC DNA]</scope>
    <source>
        <strain evidence="2">JCM 17923</strain>
    </source>
</reference>
<dbReference type="PANTHER" id="PTHR33639:SF2">
    <property type="entry name" value="DUF393 DOMAIN-CONTAINING PROTEIN"/>
    <property type="match status" value="1"/>
</dbReference>
<gene>
    <name evidence="1" type="ORF">GCM10023185_02180</name>
</gene>
<name>A0ABP8HY21_9BACT</name>
<dbReference type="RefSeq" id="WP_345233005.1">
    <property type="nucleotide sequence ID" value="NZ_BAABGZ010000006.1"/>
</dbReference>
<dbReference type="Proteomes" id="UP001501153">
    <property type="component" value="Unassembled WGS sequence"/>
</dbReference>